<feature type="transmembrane region" description="Helical" evidence="6">
    <location>
        <begin position="296"/>
        <end position="318"/>
    </location>
</feature>
<evidence type="ECO:0000256" key="6">
    <source>
        <dbReference type="SAM" id="Phobius"/>
    </source>
</evidence>
<dbReference type="RefSeq" id="WP_017045902.1">
    <property type="nucleotide sequence ID" value="NZ_AJYS02000230.1"/>
</dbReference>
<dbReference type="InterPro" id="IPR002797">
    <property type="entry name" value="Polysacc_synth"/>
</dbReference>
<feature type="transmembrane region" description="Helical" evidence="6">
    <location>
        <begin position="455"/>
        <end position="478"/>
    </location>
</feature>
<accession>A0A853QX41</accession>
<gene>
    <name evidence="7" type="ORF">A1QS_07115</name>
</gene>
<comment type="caution">
    <text evidence="7">The sequence shown here is derived from an EMBL/GenBank/DDBJ whole genome shotgun (WGS) entry which is preliminary data.</text>
</comment>
<keyword evidence="3 6" id="KW-0812">Transmembrane</keyword>
<organism evidence="7 8">
    <name type="scientific">Vibrio ordalii FS-238</name>
    <dbReference type="NCBI Taxonomy" id="617133"/>
    <lineage>
        <taxon>Bacteria</taxon>
        <taxon>Pseudomonadati</taxon>
        <taxon>Pseudomonadota</taxon>
        <taxon>Gammaproteobacteria</taxon>
        <taxon>Vibrionales</taxon>
        <taxon>Vibrionaceae</taxon>
        <taxon>Vibrio</taxon>
    </lineage>
</organism>
<keyword evidence="2" id="KW-1003">Cell membrane</keyword>
<dbReference type="AlphaFoldDB" id="A0A853QX41"/>
<evidence type="ECO:0000256" key="5">
    <source>
        <dbReference type="ARBA" id="ARBA00023136"/>
    </source>
</evidence>
<protein>
    <submittedName>
        <fullName evidence="7">Polysaccharide biosynthesis protein</fullName>
    </submittedName>
</protein>
<keyword evidence="4 6" id="KW-1133">Transmembrane helix</keyword>
<evidence type="ECO:0000256" key="1">
    <source>
        <dbReference type="ARBA" id="ARBA00004651"/>
    </source>
</evidence>
<dbReference type="Pfam" id="PF01943">
    <property type="entry name" value="Polysacc_synt"/>
    <property type="match status" value="1"/>
</dbReference>
<feature type="transmembrane region" description="Helical" evidence="6">
    <location>
        <begin position="365"/>
        <end position="387"/>
    </location>
</feature>
<proteinExistence type="predicted"/>
<dbReference type="Proteomes" id="UP000094808">
    <property type="component" value="Unassembled WGS sequence"/>
</dbReference>
<keyword evidence="8" id="KW-1185">Reference proteome</keyword>
<dbReference type="PANTHER" id="PTHR30250">
    <property type="entry name" value="PST FAMILY PREDICTED COLANIC ACID TRANSPORTER"/>
    <property type="match status" value="1"/>
</dbReference>
<feature type="transmembrane region" description="Helical" evidence="6">
    <location>
        <begin position="9"/>
        <end position="30"/>
    </location>
</feature>
<dbReference type="GO" id="GO:0005886">
    <property type="term" value="C:plasma membrane"/>
    <property type="evidence" value="ECO:0007669"/>
    <property type="project" value="UniProtKB-SubCell"/>
</dbReference>
<keyword evidence="5 6" id="KW-0472">Membrane</keyword>
<feature type="transmembrane region" description="Helical" evidence="6">
    <location>
        <begin position="225"/>
        <end position="247"/>
    </location>
</feature>
<feature type="transmembrane region" description="Helical" evidence="6">
    <location>
        <begin position="338"/>
        <end position="358"/>
    </location>
</feature>
<feature type="transmembrane region" description="Helical" evidence="6">
    <location>
        <begin position="173"/>
        <end position="193"/>
    </location>
</feature>
<feature type="transmembrane region" description="Helical" evidence="6">
    <location>
        <begin position="148"/>
        <end position="167"/>
    </location>
</feature>
<feature type="transmembrane region" description="Helical" evidence="6">
    <location>
        <begin position="426"/>
        <end position="449"/>
    </location>
</feature>
<reference evidence="7 8" key="1">
    <citation type="journal article" date="2012" name="Science">
        <title>Ecological populations of bacteria act as socially cohesive units of antibiotic production and resistance.</title>
        <authorList>
            <person name="Cordero O.X."/>
            <person name="Wildschutte H."/>
            <person name="Kirkup B."/>
            <person name="Proehl S."/>
            <person name="Ngo L."/>
            <person name="Hussain F."/>
            <person name="Le Roux F."/>
            <person name="Mincer T."/>
            <person name="Polz M.F."/>
        </authorList>
    </citation>
    <scope>NUCLEOTIDE SEQUENCE [LARGE SCALE GENOMIC DNA]</scope>
    <source>
        <strain evidence="7 8">FS-238</strain>
    </source>
</reference>
<evidence type="ECO:0000256" key="4">
    <source>
        <dbReference type="ARBA" id="ARBA00022989"/>
    </source>
</evidence>
<comment type="subcellular location">
    <subcellularLocation>
        <location evidence="1">Cell membrane</location>
        <topology evidence="1">Multi-pass membrane protein</topology>
    </subcellularLocation>
</comment>
<feature type="transmembrane region" description="Helical" evidence="6">
    <location>
        <begin position="399"/>
        <end position="414"/>
    </location>
</feature>
<feature type="transmembrane region" description="Helical" evidence="6">
    <location>
        <begin position="253"/>
        <end position="276"/>
    </location>
</feature>
<evidence type="ECO:0000313" key="8">
    <source>
        <dbReference type="Proteomes" id="UP000094808"/>
    </source>
</evidence>
<dbReference type="EMBL" id="AJYS02000230">
    <property type="protein sequence ID" value="OEE34053.1"/>
    <property type="molecule type" value="Genomic_DNA"/>
</dbReference>
<evidence type="ECO:0000256" key="3">
    <source>
        <dbReference type="ARBA" id="ARBA00022692"/>
    </source>
</evidence>
<evidence type="ECO:0000313" key="7">
    <source>
        <dbReference type="EMBL" id="OEE34053.1"/>
    </source>
</evidence>
<name>A0A853QX41_9VIBR</name>
<feature type="transmembrane region" description="Helical" evidence="6">
    <location>
        <begin position="117"/>
        <end position="136"/>
    </location>
</feature>
<dbReference type="InterPro" id="IPR050833">
    <property type="entry name" value="Poly_Biosynth_Transport"/>
</dbReference>
<dbReference type="PANTHER" id="PTHR30250:SF26">
    <property type="entry name" value="PSMA PROTEIN"/>
    <property type="match status" value="1"/>
</dbReference>
<sequence>MNRELLANILGKCLSALMMLVSLPFLIDAIGPKGYALVGLFTAMQSVLMLLDGGISAAYTKNISNSYSRGDILLTGSFVRQCFITFLKVSFLLFFVSLFLFTYFANSHGDSLSKINIMMSASLSLIFLQIYYQATLCGTGHQVKFNKLYIAFSIMRYPLATFVVLYFSLNVFAYFLIFLIANVIYTIALQLVVKNKFCHYQSQYNDIFEINEHDNLENKSFKNKMLFLVIMSSLCFQSDKLILAKFVSSETLGYYSLAFTIASFPMIFTSAFYYYLFPKLVELKSSNQMHRYQAEITKNSLIMMIGVTSVCIYAAAYSKYVLLLFFGNEVLATEVSGVLRYLILGSLIQGVLMIPYCAQIAFGRISYLVKVNVFLGIIMIIAQTYAASYLTPIDVAKCWFAYNVIILLLIFINLENVTAIENKFKWIAFSMLIPIFICMLTLLLANFLLKSLSNINELLIIIPIGMMSLLLITTYAFYMMRHIDEK</sequence>
<evidence type="ECO:0000256" key="2">
    <source>
        <dbReference type="ARBA" id="ARBA00022475"/>
    </source>
</evidence>
<feature type="transmembrane region" description="Helical" evidence="6">
    <location>
        <begin position="36"/>
        <end position="60"/>
    </location>
</feature>
<feature type="transmembrane region" description="Helical" evidence="6">
    <location>
        <begin position="81"/>
        <end position="105"/>
    </location>
</feature>